<comment type="similarity">
    <text evidence="6">Belongs to the TMEM104 family.</text>
</comment>
<evidence type="ECO:0000259" key="9">
    <source>
        <dbReference type="Pfam" id="PF01490"/>
    </source>
</evidence>
<accession>A0A226EED6</accession>
<comment type="caution">
    <text evidence="10">The sequence shown here is derived from an EMBL/GenBank/DDBJ whole genome shotgun (WGS) entry which is preliminary data.</text>
</comment>
<keyword evidence="3 8" id="KW-1133">Transmembrane helix</keyword>
<proteinExistence type="inferred from homology"/>
<dbReference type="OrthoDB" id="294541at2759"/>
<gene>
    <name evidence="10" type="ORF">Fcan01_09723</name>
</gene>
<evidence type="ECO:0000313" key="11">
    <source>
        <dbReference type="Proteomes" id="UP000198287"/>
    </source>
</evidence>
<feature type="transmembrane region" description="Helical" evidence="8">
    <location>
        <begin position="46"/>
        <end position="67"/>
    </location>
</feature>
<evidence type="ECO:0000256" key="7">
    <source>
        <dbReference type="SAM" id="MobiDB-lite"/>
    </source>
</evidence>
<keyword evidence="5" id="KW-0325">Glycoprotein</keyword>
<dbReference type="GO" id="GO:0016020">
    <property type="term" value="C:membrane"/>
    <property type="evidence" value="ECO:0007669"/>
    <property type="project" value="UniProtKB-SubCell"/>
</dbReference>
<evidence type="ECO:0000313" key="10">
    <source>
        <dbReference type="EMBL" id="OXA55925.1"/>
    </source>
</evidence>
<sequence length="471" mass="51952">MPLISSPTHPSSAQYSAMTGLIYVFNVIVGTGALAIPGVVHSSGYLLSSLVLVALALVSYITVTFVIESMAISNAIILTSPPTPPSLPPDDADSLDPGETDEDDPLISTSINQQQILSRACFDISRTVEMGHMARLYFPKYGVVLFYTTLVVYLYGDLAIYITVVSKSLRDVTCSKNLTLNELNSTCTEFFSPKIDRFGAYRLFCILFILTIGPFAFLNISKTKYLQVATTLLRWTAFTTMITLAIQRITTTSPPISPEISNIRQLPTLFGVSIYSFMCHHSLPSLVTPIRSKKSINLLFAMDYCLIATFYILLSVTGVFAFKEVQDLYTLNFIRDGDGGFINYLLALFPVFTLSTNFPIISITLKNNLRTLFDYESEFSNVIYTLLAIVPPFLVSVFVQDVQLLVNFTGSFAGAGIQYVIPSVILYQARRRVGLGSSNPYSSPFRGDGWIYGVLVWCGVSVGLVLVHMFG</sequence>
<name>A0A226EED6_FOLCA</name>
<feature type="transmembrane region" description="Helical" evidence="8">
    <location>
        <begin position="232"/>
        <end position="249"/>
    </location>
</feature>
<reference evidence="10 11" key="1">
    <citation type="submission" date="2015-12" db="EMBL/GenBank/DDBJ databases">
        <title>The genome of Folsomia candida.</title>
        <authorList>
            <person name="Faddeeva A."/>
            <person name="Derks M.F."/>
            <person name="Anvar Y."/>
            <person name="Smit S."/>
            <person name="Van Straalen N."/>
            <person name="Roelofs D."/>
        </authorList>
    </citation>
    <scope>NUCLEOTIDE SEQUENCE [LARGE SCALE GENOMIC DNA]</scope>
    <source>
        <strain evidence="10 11">VU population</strain>
        <tissue evidence="10">Whole body</tissue>
    </source>
</reference>
<evidence type="ECO:0000256" key="8">
    <source>
        <dbReference type="SAM" id="Phobius"/>
    </source>
</evidence>
<evidence type="ECO:0000256" key="6">
    <source>
        <dbReference type="ARBA" id="ARBA00038166"/>
    </source>
</evidence>
<dbReference type="OMA" id="GHREGHP"/>
<feature type="transmembrane region" description="Helical" evidence="8">
    <location>
        <begin position="200"/>
        <end position="220"/>
    </location>
</feature>
<feature type="transmembrane region" description="Helical" evidence="8">
    <location>
        <begin position="405"/>
        <end position="429"/>
    </location>
</feature>
<evidence type="ECO:0000256" key="1">
    <source>
        <dbReference type="ARBA" id="ARBA00004141"/>
    </source>
</evidence>
<feature type="compositionally biased region" description="Acidic residues" evidence="7">
    <location>
        <begin position="90"/>
        <end position="104"/>
    </location>
</feature>
<evidence type="ECO:0000256" key="2">
    <source>
        <dbReference type="ARBA" id="ARBA00022692"/>
    </source>
</evidence>
<organism evidence="10 11">
    <name type="scientific">Folsomia candida</name>
    <name type="common">Springtail</name>
    <dbReference type="NCBI Taxonomy" id="158441"/>
    <lineage>
        <taxon>Eukaryota</taxon>
        <taxon>Metazoa</taxon>
        <taxon>Ecdysozoa</taxon>
        <taxon>Arthropoda</taxon>
        <taxon>Hexapoda</taxon>
        <taxon>Collembola</taxon>
        <taxon>Entomobryomorpha</taxon>
        <taxon>Isotomoidea</taxon>
        <taxon>Isotomidae</taxon>
        <taxon>Proisotominae</taxon>
        <taxon>Folsomia</taxon>
    </lineage>
</organism>
<dbReference type="AlphaFoldDB" id="A0A226EED6"/>
<feature type="transmembrane region" description="Helical" evidence="8">
    <location>
        <begin position="382"/>
        <end position="399"/>
    </location>
</feature>
<feature type="transmembrane region" description="Helical" evidence="8">
    <location>
        <begin position="341"/>
        <end position="361"/>
    </location>
</feature>
<comment type="subcellular location">
    <subcellularLocation>
        <location evidence="1">Membrane</location>
        <topology evidence="1">Multi-pass membrane protein</topology>
    </subcellularLocation>
</comment>
<keyword evidence="4 8" id="KW-0472">Membrane</keyword>
<feature type="transmembrane region" description="Helical" evidence="8">
    <location>
        <begin position="299"/>
        <end position="321"/>
    </location>
</feature>
<feature type="domain" description="Amino acid transporter transmembrane" evidence="9">
    <location>
        <begin position="131"/>
        <end position="431"/>
    </location>
</feature>
<dbReference type="InterPro" id="IPR013057">
    <property type="entry name" value="AA_transpt_TM"/>
</dbReference>
<dbReference type="Pfam" id="PF01490">
    <property type="entry name" value="Aa_trans"/>
    <property type="match status" value="1"/>
</dbReference>
<dbReference type="Proteomes" id="UP000198287">
    <property type="component" value="Unassembled WGS sequence"/>
</dbReference>
<protein>
    <recommendedName>
        <fullName evidence="9">Amino acid transporter transmembrane domain-containing protein</fullName>
    </recommendedName>
</protein>
<dbReference type="PANTHER" id="PTHR16189">
    <property type="entry name" value="TRANSMEMBRANE PROTEIN 104-RELATED"/>
    <property type="match status" value="1"/>
</dbReference>
<evidence type="ECO:0000256" key="5">
    <source>
        <dbReference type="ARBA" id="ARBA00023180"/>
    </source>
</evidence>
<keyword evidence="2 8" id="KW-0812">Transmembrane</keyword>
<dbReference type="EMBL" id="LNIX01000004">
    <property type="protein sequence ID" value="OXA55925.1"/>
    <property type="molecule type" value="Genomic_DNA"/>
</dbReference>
<feature type="region of interest" description="Disordered" evidence="7">
    <location>
        <begin position="82"/>
        <end position="104"/>
    </location>
</feature>
<evidence type="ECO:0000256" key="3">
    <source>
        <dbReference type="ARBA" id="ARBA00022989"/>
    </source>
</evidence>
<evidence type="ECO:0000256" key="4">
    <source>
        <dbReference type="ARBA" id="ARBA00023136"/>
    </source>
</evidence>
<keyword evidence="11" id="KW-1185">Reference proteome</keyword>
<feature type="transmembrane region" description="Helical" evidence="8">
    <location>
        <begin position="21"/>
        <end position="40"/>
    </location>
</feature>
<dbReference type="PANTHER" id="PTHR16189:SF0">
    <property type="entry name" value="TRANSMEMBRANE PROTEIN 104"/>
    <property type="match status" value="1"/>
</dbReference>
<feature type="transmembrane region" description="Helical" evidence="8">
    <location>
        <begin position="141"/>
        <end position="162"/>
    </location>
</feature>
<feature type="transmembrane region" description="Helical" evidence="8">
    <location>
        <begin position="450"/>
        <end position="470"/>
    </location>
</feature>